<dbReference type="Pfam" id="PF00535">
    <property type="entry name" value="Glycos_transf_2"/>
    <property type="match status" value="1"/>
</dbReference>
<evidence type="ECO:0000313" key="2">
    <source>
        <dbReference type="EMBL" id="UGS33699.1"/>
    </source>
</evidence>
<name>A0A9E6XRV2_9ACTN</name>
<feature type="domain" description="Glycosyltransferase 2-like" evidence="1">
    <location>
        <begin position="218"/>
        <end position="326"/>
    </location>
</feature>
<dbReference type="Pfam" id="PF13432">
    <property type="entry name" value="TPR_16"/>
    <property type="match status" value="1"/>
</dbReference>
<dbReference type="AlphaFoldDB" id="A0A9E6XRV2"/>
<dbReference type="CDD" id="cd02511">
    <property type="entry name" value="Beta4Glucosyltransferase"/>
    <property type="match status" value="1"/>
</dbReference>
<dbReference type="InterPro" id="IPR029044">
    <property type="entry name" value="Nucleotide-diphossugar_trans"/>
</dbReference>
<dbReference type="InterPro" id="IPR001173">
    <property type="entry name" value="Glyco_trans_2-like"/>
</dbReference>
<proteinExistence type="predicted"/>
<dbReference type="InterPro" id="IPR019734">
    <property type="entry name" value="TPR_rpt"/>
</dbReference>
<dbReference type="Proteomes" id="UP001162834">
    <property type="component" value="Chromosome"/>
</dbReference>
<protein>
    <recommendedName>
        <fullName evidence="1">Glycosyltransferase 2-like domain-containing protein</fullName>
    </recommendedName>
</protein>
<dbReference type="PANTHER" id="PTHR43630">
    <property type="entry name" value="POLY-BETA-1,6-N-ACETYL-D-GLUCOSAMINE SYNTHASE"/>
    <property type="match status" value="1"/>
</dbReference>
<sequence length="846" mass="90822">MRLKFRAARPMTRGHVPRCERFAPRMALRLTDPVGPSAASSTPSAPVAAPAVLLFARAQRLIATGDLPGYRRLFAEAAEIEDVHRRYEARMRLLEAGLGVKGRTPAAVGPAFAAVADAALRLLDAEPREPAVVNVAGIALYELGELTAAERLFAAAGRLDPELPHTQANLAEIARRRSAGLDGPLPLPSGVRARLKDLRDRGRRAADRARPATGLTLSLCMIVKDEEAMLGQCLAAVRDHVDEIVVVDTGSTDRTIEIAREFGATVLEREWIGDFSAARNVSFDAAAGDWLLFLDADEVLVDGDGPRLRELCGRTWREAFYVTETNHTGNLEDGTAVTHNALRLFRNRPEYRFEGRIHEQIAHRLPGFLPERFESTNVRIEHYGYLGAVRDAKEKSRRNIELLERQVAEGLDSPFLHFNLGSEHAAAGDSEAALAAFTKAWDMVRDDPAKTAYGFLPSLSSRLIKAMRLCGQDAAALARGEEVLAFLPGFTDVVFEQALAARALGDGDRAAELLETCLEWGDAPSGYSATVGCGTFLALSALGDLRREQGRLDDAEPLLHRALVEHPRFLGTVDPLAATMLARCADPATVVTTVHGAFDHVTPAARFMLALALYEAKAVQEAEVELRAVLDAQPDAAVPRLALAEALLSQRRYAEAADEALMVDAAAACAADAARSAAFARLAAGDATGAARVLDHARTVGLPAGEVALLDAWRAGLAGEAGSGPAPLPAAATEPLMTMLEALLRVTDVDAFATLVGLVDALPLADRERRERLARLYLRRGFLESAADEWIAVVREGPADADALAGLGWVAVGRALPEDALLFAQEALSLDPGHPAALRILERVHG</sequence>
<evidence type="ECO:0000259" key="1">
    <source>
        <dbReference type="Pfam" id="PF00535"/>
    </source>
</evidence>
<dbReference type="Gene3D" id="1.25.40.10">
    <property type="entry name" value="Tetratricopeptide repeat domain"/>
    <property type="match status" value="4"/>
</dbReference>
<organism evidence="2 3">
    <name type="scientific">Capillimicrobium parvum</name>
    <dbReference type="NCBI Taxonomy" id="2884022"/>
    <lineage>
        <taxon>Bacteria</taxon>
        <taxon>Bacillati</taxon>
        <taxon>Actinomycetota</taxon>
        <taxon>Thermoleophilia</taxon>
        <taxon>Solirubrobacterales</taxon>
        <taxon>Capillimicrobiaceae</taxon>
        <taxon>Capillimicrobium</taxon>
    </lineage>
</organism>
<dbReference type="KEGG" id="sbae:DSM104329_00064"/>
<keyword evidence="3" id="KW-1185">Reference proteome</keyword>
<dbReference type="SUPFAM" id="SSF53448">
    <property type="entry name" value="Nucleotide-diphospho-sugar transferases"/>
    <property type="match status" value="1"/>
</dbReference>
<dbReference type="InterPro" id="IPR011990">
    <property type="entry name" value="TPR-like_helical_dom_sf"/>
</dbReference>
<dbReference type="PANTHER" id="PTHR43630:SF2">
    <property type="entry name" value="GLYCOSYLTRANSFERASE"/>
    <property type="match status" value="1"/>
</dbReference>
<dbReference type="EMBL" id="CP087164">
    <property type="protein sequence ID" value="UGS33699.1"/>
    <property type="molecule type" value="Genomic_DNA"/>
</dbReference>
<reference evidence="2" key="1">
    <citation type="journal article" date="2022" name="Int. J. Syst. Evol. Microbiol.">
        <title>Pseudomonas aegrilactucae sp. nov. and Pseudomonas morbosilactucae sp. nov., pathogens causing bacterial rot of lettuce in Japan.</title>
        <authorList>
            <person name="Sawada H."/>
            <person name="Fujikawa T."/>
            <person name="Satou M."/>
        </authorList>
    </citation>
    <scope>NUCLEOTIDE SEQUENCE</scope>
    <source>
        <strain evidence="2">0166_1</strain>
    </source>
</reference>
<dbReference type="SUPFAM" id="SSF48452">
    <property type="entry name" value="TPR-like"/>
    <property type="match status" value="4"/>
</dbReference>
<gene>
    <name evidence="2" type="ORF">DSM104329_00064</name>
</gene>
<dbReference type="SMART" id="SM00028">
    <property type="entry name" value="TPR"/>
    <property type="match status" value="5"/>
</dbReference>
<dbReference type="Pfam" id="PF13176">
    <property type="entry name" value="TPR_7"/>
    <property type="match status" value="1"/>
</dbReference>
<dbReference type="Gene3D" id="3.90.550.10">
    <property type="entry name" value="Spore Coat Polysaccharide Biosynthesis Protein SpsA, Chain A"/>
    <property type="match status" value="1"/>
</dbReference>
<evidence type="ECO:0000313" key="3">
    <source>
        <dbReference type="Proteomes" id="UP001162834"/>
    </source>
</evidence>
<accession>A0A9E6XRV2</accession>